<dbReference type="HAMAP" id="MF_00164">
    <property type="entry name" value="GlmS"/>
    <property type="match status" value="1"/>
</dbReference>
<dbReference type="InterPro" id="IPR047084">
    <property type="entry name" value="GFAT_N"/>
</dbReference>
<dbReference type="EC" id="2.6.1.16" evidence="3 10"/>
<comment type="caution">
    <text evidence="13">The sequence shown here is derived from an EMBL/GenBank/DDBJ whole genome shotgun (WGS) entry which is preliminary data.</text>
</comment>
<dbReference type="SUPFAM" id="SSF53697">
    <property type="entry name" value="SIS domain"/>
    <property type="match status" value="1"/>
</dbReference>
<dbReference type="CDD" id="cd05008">
    <property type="entry name" value="SIS_GlmS_GlmD_1"/>
    <property type="match status" value="1"/>
</dbReference>
<reference evidence="13 14" key="1">
    <citation type="submission" date="2010-08" db="EMBL/GenBank/DDBJ databases">
        <authorList>
            <person name="Harkins D.M."/>
            <person name="Madupu R."/>
            <person name="Durkin A.S."/>
            <person name="Torralba M."/>
            <person name="Methe B."/>
            <person name="Sutton G.G."/>
            <person name="Nelson K.E."/>
        </authorList>
    </citation>
    <scope>NUCLEOTIDE SEQUENCE [LARGE SCALE GENOMIC DNA]</scope>
    <source>
        <strain evidence="13 14">DSM 17678</strain>
    </source>
</reference>
<sequence>MCGIVGYFGKKNAADVIVDGLAKLEYRGYDSAGVAVNTGSGLEIRKFQGRLAVLSDSLKEKNIEGHIGIGHTRWATHGEPSDANSHPHFNEAGTLAVVHNGIIENYLDLRTELEAEGVKFRSKTDTEVVAHLLDKYYEGNLLDAVYATIARLKGAYALGVVSANDKDELVAVRKDSPLIAGIGDGEAFIASDIPAILKYTRDVYYLDNGEVVHIKGGDIKIYNSDRELVNKKLNHVDWDIEAAEKGGYSCFMEKEIFEQPKGIKETLERRLDKDGKIVLDSIKMTKENLENINRIYIVACGTAYHAGVLGKTAMQKLMGLPVITDIASEFRYNDNFVDEHSLVILVSQSGETADTLAVLRDSKSKGARILAVTNVVGSSIAREADDVFYTWAGPEIAVASTKAYTTQIISLYMIALNFALEMGKISQDYYMDMINKMTDLPEKIEAVLENMSDIEKIADDIVNKHNAFFLGRGIDYALAMEGSLKLKEVSYIHAEAFAAGELKHGTIALIEDGTPVIALASQHDLYEKMVSNMEEVRARGAYVVAITQEGNTGVEKVSERVIYIPKTDDLLSPIVAVIPMQILALMVSSKKGLDVDKPRNLAKSVTVE</sequence>
<comment type="function">
    <text evidence="10">Catalyzes the first step in hexosamine metabolism, converting fructose-6P into glucosamine-6P using glutamine as a nitrogen source.</text>
</comment>
<dbReference type="PANTHER" id="PTHR10937:SF0">
    <property type="entry name" value="GLUTAMINE--FRUCTOSE-6-PHOSPHATE TRANSAMINASE (ISOMERIZING)"/>
    <property type="match status" value="1"/>
</dbReference>
<dbReference type="EMBL" id="ADGQ01000065">
    <property type="protein sequence ID" value="EFM64236.1"/>
    <property type="molecule type" value="Genomic_DNA"/>
</dbReference>
<dbReference type="PANTHER" id="PTHR10937">
    <property type="entry name" value="GLUCOSAMINE--FRUCTOSE-6-PHOSPHATE AMINOTRANSFERASE, ISOMERIZING"/>
    <property type="match status" value="1"/>
</dbReference>
<gene>
    <name evidence="10 13" type="primary">glmS</name>
    <name evidence="13" type="ORF">HMPREF0634_0165</name>
</gene>
<dbReference type="Pfam" id="PF01380">
    <property type="entry name" value="SIS"/>
    <property type="match status" value="2"/>
</dbReference>
<dbReference type="NCBIfam" id="NF001484">
    <property type="entry name" value="PRK00331.1"/>
    <property type="match status" value="1"/>
</dbReference>
<evidence type="ECO:0000256" key="8">
    <source>
        <dbReference type="ARBA" id="ARBA00022737"/>
    </source>
</evidence>
<evidence type="ECO:0000259" key="11">
    <source>
        <dbReference type="PROSITE" id="PS51278"/>
    </source>
</evidence>
<dbReference type="InterPro" id="IPR029055">
    <property type="entry name" value="Ntn_hydrolases_N"/>
</dbReference>
<evidence type="ECO:0000256" key="7">
    <source>
        <dbReference type="ARBA" id="ARBA00022679"/>
    </source>
</evidence>
<dbReference type="InterPro" id="IPR017932">
    <property type="entry name" value="GATase_2_dom"/>
</dbReference>
<comment type="subunit">
    <text evidence="10">Homodimer.</text>
</comment>
<dbReference type="CDD" id="cd00714">
    <property type="entry name" value="GFAT"/>
    <property type="match status" value="1"/>
</dbReference>
<keyword evidence="8" id="KW-0677">Repeat</keyword>
<dbReference type="STRING" id="596315.HMPREF0634_0165"/>
<evidence type="ECO:0000256" key="5">
    <source>
        <dbReference type="ARBA" id="ARBA00022490"/>
    </source>
</evidence>
<evidence type="ECO:0000313" key="14">
    <source>
        <dbReference type="Proteomes" id="UP000003244"/>
    </source>
</evidence>
<dbReference type="Gene3D" id="3.40.50.10490">
    <property type="entry name" value="Glucose-6-phosphate isomerase like protein, domain 1"/>
    <property type="match status" value="2"/>
</dbReference>
<dbReference type="GO" id="GO:0006487">
    <property type="term" value="P:protein N-linked glycosylation"/>
    <property type="evidence" value="ECO:0007669"/>
    <property type="project" value="TreeGrafter"/>
</dbReference>
<evidence type="ECO:0000256" key="4">
    <source>
        <dbReference type="ARBA" id="ARBA00016090"/>
    </source>
</evidence>
<feature type="initiator methionine" description="Removed" evidence="10">
    <location>
        <position position="1"/>
    </location>
</feature>
<dbReference type="InterPro" id="IPR001347">
    <property type="entry name" value="SIS_dom"/>
</dbReference>
<dbReference type="eggNOG" id="COG0449">
    <property type="taxonomic scope" value="Bacteria"/>
</dbReference>
<comment type="catalytic activity">
    <reaction evidence="1 10">
        <text>D-fructose 6-phosphate + L-glutamine = D-glucosamine 6-phosphate + L-glutamate</text>
        <dbReference type="Rhea" id="RHEA:13237"/>
        <dbReference type="ChEBI" id="CHEBI:29985"/>
        <dbReference type="ChEBI" id="CHEBI:58359"/>
        <dbReference type="ChEBI" id="CHEBI:58725"/>
        <dbReference type="ChEBI" id="CHEBI:61527"/>
        <dbReference type="EC" id="2.6.1.16"/>
    </reaction>
</comment>
<keyword evidence="5 10" id="KW-0963">Cytoplasm</keyword>
<dbReference type="Gene3D" id="3.60.20.10">
    <property type="entry name" value="Glutamine Phosphoribosylpyrophosphate, subunit 1, domain 1"/>
    <property type="match status" value="1"/>
</dbReference>
<keyword evidence="14" id="KW-1185">Reference proteome</keyword>
<evidence type="ECO:0000256" key="10">
    <source>
        <dbReference type="HAMAP-Rule" id="MF_00164"/>
    </source>
</evidence>
<dbReference type="InterPro" id="IPR035490">
    <property type="entry name" value="GlmS/FrlB_SIS"/>
</dbReference>
<dbReference type="PROSITE" id="PS51278">
    <property type="entry name" value="GATASE_TYPE_2"/>
    <property type="match status" value="1"/>
</dbReference>
<dbReference type="GO" id="GO:0097367">
    <property type="term" value="F:carbohydrate derivative binding"/>
    <property type="evidence" value="ECO:0007669"/>
    <property type="project" value="InterPro"/>
</dbReference>
<dbReference type="SUPFAM" id="SSF56235">
    <property type="entry name" value="N-terminal nucleophile aminohydrolases (Ntn hydrolases)"/>
    <property type="match status" value="1"/>
</dbReference>
<proteinExistence type="inferred from homology"/>
<evidence type="ECO:0000256" key="6">
    <source>
        <dbReference type="ARBA" id="ARBA00022576"/>
    </source>
</evidence>
<dbReference type="InterPro" id="IPR035466">
    <property type="entry name" value="GlmS/AgaS_SIS"/>
</dbReference>
<dbReference type="InterPro" id="IPR046348">
    <property type="entry name" value="SIS_dom_sf"/>
</dbReference>
<feature type="active site" description="For Fru-6P isomerization activity" evidence="10">
    <location>
        <position position="603"/>
    </location>
</feature>
<protein>
    <recommendedName>
        <fullName evidence="4 10">Glutamine--fructose-6-phosphate aminotransferase [isomerizing]</fullName>
        <ecNumber evidence="3 10">2.6.1.16</ecNumber>
    </recommendedName>
    <alternativeName>
        <fullName evidence="10">D-fructose-6-phosphate amidotransferase</fullName>
    </alternativeName>
    <alternativeName>
        <fullName evidence="10">GFAT</fullName>
    </alternativeName>
    <alternativeName>
        <fullName evidence="10">Glucosamine-6-phosphate synthase</fullName>
    </alternativeName>
    <alternativeName>
        <fullName evidence="10">Hexosephosphate aminotransferase</fullName>
    </alternativeName>
    <alternativeName>
        <fullName evidence="10">L-glutamine--D-fructose-6-phosphate amidotransferase</fullName>
    </alternativeName>
</protein>
<dbReference type="Pfam" id="PF13522">
    <property type="entry name" value="GATase_6"/>
    <property type="match status" value="1"/>
</dbReference>
<dbReference type="GeneID" id="84801161"/>
<evidence type="ECO:0000256" key="9">
    <source>
        <dbReference type="ARBA" id="ARBA00022962"/>
    </source>
</evidence>
<evidence type="ECO:0000256" key="2">
    <source>
        <dbReference type="ARBA" id="ARBA00004496"/>
    </source>
</evidence>
<evidence type="ECO:0000256" key="3">
    <source>
        <dbReference type="ARBA" id="ARBA00012916"/>
    </source>
</evidence>
<dbReference type="FunFam" id="3.60.20.10:FF:000006">
    <property type="entry name" value="Glutamine--fructose-6-phosphate aminotransferase [isomerizing]"/>
    <property type="match status" value="1"/>
</dbReference>
<keyword evidence="6 10" id="KW-0032">Aminotransferase</keyword>
<dbReference type="GO" id="GO:0004360">
    <property type="term" value="F:glutamine-fructose-6-phosphate transaminase (isomerizing) activity"/>
    <property type="evidence" value="ECO:0007669"/>
    <property type="project" value="UniProtKB-UniRule"/>
</dbReference>
<feature type="domain" description="SIS" evidence="12">
    <location>
        <begin position="457"/>
        <end position="598"/>
    </location>
</feature>
<dbReference type="RefSeq" id="WP_007790470.1">
    <property type="nucleotide sequence ID" value="NZ_ADGQ01000065.1"/>
</dbReference>
<dbReference type="OrthoDB" id="106547at2"/>
<keyword evidence="9" id="KW-0315">Glutamine amidotransferase</keyword>
<dbReference type="InterPro" id="IPR005855">
    <property type="entry name" value="GFAT"/>
</dbReference>
<feature type="domain" description="Glutamine amidotransferase type-2" evidence="11">
    <location>
        <begin position="2"/>
        <end position="217"/>
    </location>
</feature>
<dbReference type="AlphaFoldDB" id="E0E4F0"/>
<dbReference type="GO" id="GO:0006002">
    <property type="term" value="P:fructose 6-phosphate metabolic process"/>
    <property type="evidence" value="ECO:0007669"/>
    <property type="project" value="TreeGrafter"/>
</dbReference>
<dbReference type="GO" id="GO:0005975">
    <property type="term" value="P:carbohydrate metabolic process"/>
    <property type="evidence" value="ECO:0007669"/>
    <property type="project" value="UniProtKB-UniRule"/>
</dbReference>
<evidence type="ECO:0000313" key="13">
    <source>
        <dbReference type="EMBL" id="EFM64236.1"/>
    </source>
</evidence>
<organism evidence="13 14">
    <name type="scientific">Peptostreptococcus stomatis DSM 17678</name>
    <dbReference type="NCBI Taxonomy" id="596315"/>
    <lineage>
        <taxon>Bacteria</taxon>
        <taxon>Bacillati</taxon>
        <taxon>Bacillota</taxon>
        <taxon>Clostridia</taxon>
        <taxon>Peptostreptococcales</taxon>
        <taxon>Peptostreptococcaceae</taxon>
        <taxon>Peptostreptococcus</taxon>
    </lineage>
</organism>
<dbReference type="PROSITE" id="PS51464">
    <property type="entry name" value="SIS"/>
    <property type="match status" value="2"/>
</dbReference>
<dbReference type="GO" id="GO:0006047">
    <property type="term" value="P:UDP-N-acetylglucosamine metabolic process"/>
    <property type="evidence" value="ECO:0007669"/>
    <property type="project" value="TreeGrafter"/>
</dbReference>
<dbReference type="FunFam" id="3.40.50.10490:FF:000022">
    <property type="entry name" value="Glutamine--fructose-6-phosphate aminotransferase [isomerizing]"/>
    <property type="match status" value="1"/>
</dbReference>
<dbReference type="CDD" id="cd05009">
    <property type="entry name" value="SIS_GlmS_GlmD_2"/>
    <property type="match status" value="1"/>
</dbReference>
<dbReference type="Proteomes" id="UP000003244">
    <property type="component" value="Unassembled WGS sequence"/>
</dbReference>
<comment type="subcellular location">
    <subcellularLocation>
        <location evidence="2 10">Cytoplasm</location>
    </subcellularLocation>
</comment>
<evidence type="ECO:0000256" key="1">
    <source>
        <dbReference type="ARBA" id="ARBA00001031"/>
    </source>
</evidence>
<name>E0E4F0_9FIRM</name>
<dbReference type="NCBIfam" id="TIGR01135">
    <property type="entry name" value="glmS"/>
    <property type="match status" value="1"/>
</dbReference>
<accession>E0E4F0</accession>
<dbReference type="FunFam" id="3.40.50.10490:FF:000001">
    <property type="entry name" value="Glutamine--fructose-6-phosphate aminotransferase [isomerizing]"/>
    <property type="match status" value="1"/>
</dbReference>
<keyword evidence="7 10" id="KW-0808">Transferase</keyword>
<evidence type="ECO:0000259" key="12">
    <source>
        <dbReference type="PROSITE" id="PS51464"/>
    </source>
</evidence>
<dbReference type="GO" id="GO:0005829">
    <property type="term" value="C:cytosol"/>
    <property type="evidence" value="ECO:0007669"/>
    <property type="project" value="TreeGrafter"/>
</dbReference>
<feature type="domain" description="SIS" evidence="12">
    <location>
        <begin position="285"/>
        <end position="424"/>
    </location>
</feature>
<feature type="active site" description="Nucleophile; for GATase activity" evidence="10">
    <location>
        <position position="2"/>
    </location>
</feature>